<gene>
    <name evidence="1" type="ORF">LCGC14_3138370</name>
</gene>
<organism evidence="1">
    <name type="scientific">marine sediment metagenome</name>
    <dbReference type="NCBI Taxonomy" id="412755"/>
    <lineage>
        <taxon>unclassified sequences</taxon>
        <taxon>metagenomes</taxon>
        <taxon>ecological metagenomes</taxon>
    </lineage>
</organism>
<evidence type="ECO:0000313" key="1">
    <source>
        <dbReference type="EMBL" id="KKK49110.1"/>
    </source>
</evidence>
<comment type="caution">
    <text evidence="1">The sequence shown here is derived from an EMBL/GenBank/DDBJ whole genome shotgun (WGS) entry which is preliminary data.</text>
</comment>
<dbReference type="AlphaFoldDB" id="A0A0F8WLJ8"/>
<reference evidence="1" key="1">
    <citation type="journal article" date="2015" name="Nature">
        <title>Complex archaea that bridge the gap between prokaryotes and eukaryotes.</title>
        <authorList>
            <person name="Spang A."/>
            <person name="Saw J.H."/>
            <person name="Jorgensen S.L."/>
            <person name="Zaremba-Niedzwiedzka K."/>
            <person name="Martijn J."/>
            <person name="Lind A.E."/>
            <person name="van Eijk R."/>
            <person name="Schleper C."/>
            <person name="Guy L."/>
            <person name="Ettema T.J."/>
        </authorList>
    </citation>
    <scope>NUCLEOTIDE SEQUENCE</scope>
</reference>
<accession>A0A0F8WLJ8</accession>
<sequence length="55" mass="6528">MSIYRNEGDTLVGDILIFEGRKYTKPRTIRLTGQHRGYRIKLYNGRCWIEKPISL</sequence>
<proteinExistence type="predicted"/>
<protein>
    <submittedName>
        <fullName evidence="1">Uncharacterized protein</fullName>
    </submittedName>
</protein>
<name>A0A0F8WLJ8_9ZZZZ</name>
<dbReference type="EMBL" id="LAZR01068721">
    <property type="protein sequence ID" value="KKK49110.1"/>
    <property type="molecule type" value="Genomic_DNA"/>
</dbReference>